<evidence type="ECO:0000256" key="6">
    <source>
        <dbReference type="ARBA" id="ARBA00023136"/>
    </source>
</evidence>
<feature type="transmembrane region" description="Helical" evidence="7">
    <location>
        <begin position="25"/>
        <end position="46"/>
    </location>
</feature>
<dbReference type="Pfam" id="PF19300">
    <property type="entry name" value="BPD_transp_1_N"/>
    <property type="match status" value="1"/>
</dbReference>
<keyword evidence="10" id="KW-1185">Reference proteome</keyword>
<evidence type="ECO:0000256" key="1">
    <source>
        <dbReference type="ARBA" id="ARBA00004651"/>
    </source>
</evidence>
<dbReference type="Proteomes" id="UP000199643">
    <property type="component" value="Unassembled WGS sequence"/>
</dbReference>
<gene>
    <name evidence="9" type="ORF">SAMN05421827_11539</name>
</gene>
<dbReference type="EMBL" id="FNCH01000015">
    <property type="protein sequence ID" value="SDH02772.1"/>
    <property type="molecule type" value="Genomic_DNA"/>
</dbReference>
<comment type="subcellular location">
    <subcellularLocation>
        <location evidence="1 7">Cell membrane</location>
        <topology evidence="1 7">Multi-pass membrane protein</topology>
    </subcellularLocation>
</comment>
<feature type="transmembrane region" description="Helical" evidence="7">
    <location>
        <begin position="292"/>
        <end position="314"/>
    </location>
</feature>
<keyword evidence="6 7" id="KW-0472">Membrane</keyword>
<feature type="transmembrane region" description="Helical" evidence="7">
    <location>
        <begin position="334"/>
        <end position="360"/>
    </location>
</feature>
<dbReference type="GO" id="GO:0005886">
    <property type="term" value="C:plasma membrane"/>
    <property type="evidence" value="ECO:0007669"/>
    <property type="project" value="UniProtKB-SubCell"/>
</dbReference>
<keyword evidence="5 7" id="KW-1133">Transmembrane helix</keyword>
<dbReference type="STRING" id="405671.SAMN05421827_11539"/>
<name>A0A1G7Z1W8_9SPHI</name>
<dbReference type="AlphaFoldDB" id="A0A1G7Z1W8"/>
<feature type="transmembrane region" description="Helical" evidence="7">
    <location>
        <begin position="146"/>
        <end position="170"/>
    </location>
</feature>
<keyword evidence="2 7" id="KW-0813">Transport</keyword>
<evidence type="ECO:0000256" key="4">
    <source>
        <dbReference type="ARBA" id="ARBA00022692"/>
    </source>
</evidence>
<keyword evidence="4 7" id="KW-0812">Transmembrane</keyword>
<evidence type="ECO:0000259" key="8">
    <source>
        <dbReference type="PROSITE" id="PS50928"/>
    </source>
</evidence>
<evidence type="ECO:0000256" key="5">
    <source>
        <dbReference type="ARBA" id="ARBA00022989"/>
    </source>
</evidence>
<evidence type="ECO:0000256" key="2">
    <source>
        <dbReference type="ARBA" id="ARBA00022448"/>
    </source>
</evidence>
<evidence type="ECO:0000313" key="9">
    <source>
        <dbReference type="EMBL" id="SDH02772.1"/>
    </source>
</evidence>
<evidence type="ECO:0000313" key="10">
    <source>
        <dbReference type="Proteomes" id="UP000199643"/>
    </source>
</evidence>
<dbReference type="InterPro" id="IPR045621">
    <property type="entry name" value="BPD_transp_1_N"/>
</dbReference>
<protein>
    <submittedName>
        <fullName evidence="9">Peptide/nickel transport system permease protein</fullName>
    </submittedName>
</protein>
<dbReference type="InterPro" id="IPR000515">
    <property type="entry name" value="MetI-like"/>
</dbReference>
<sequence length="367" mass="40800">MYPLSINSAENISINNMIGYALKKLMYGLLVMGGVILVVFVLFNILPGDPARMTMGQRADVQSLEAVRKEFGLDRSKPVQFILYLNDLSPLSMLNNDSTSQQKYHYVKLMAFDQKVLALKWPYLRSSYQTKRDVTAILSETVPNTFILALTAMIFATIIGVFLGVLSAVYKDSWIDKSANAFAILGISAPSFFAGIIIAWLFGFVLSNYTGLKMSGSLYSYDPFNGEVLTLRNLWLPMITLGLRPLAIIVQLTRSAMLDVLAQDYIRTAKAKGLSRNTIIYKHALKNAMNPVITAISGWFASLLAGSFFVEYIFGYNGLGRTTVTALEMSDFPVVMGSILFIAFVFVVINILVDILYAYVDPRVKLN</sequence>
<dbReference type="PROSITE" id="PS50928">
    <property type="entry name" value="ABC_TM1"/>
    <property type="match status" value="1"/>
</dbReference>
<dbReference type="InterPro" id="IPR035906">
    <property type="entry name" value="MetI-like_sf"/>
</dbReference>
<dbReference type="Pfam" id="PF00528">
    <property type="entry name" value="BPD_transp_1"/>
    <property type="match status" value="1"/>
</dbReference>
<dbReference type="CDD" id="cd06261">
    <property type="entry name" value="TM_PBP2"/>
    <property type="match status" value="1"/>
</dbReference>
<reference evidence="10" key="1">
    <citation type="submission" date="2016-10" db="EMBL/GenBank/DDBJ databases">
        <authorList>
            <person name="Varghese N."/>
            <person name="Submissions S."/>
        </authorList>
    </citation>
    <scope>NUCLEOTIDE SEQUENCE [LARGE SCALE GENOMIC DNA]</scope>
    <source>
        <strain evidence="10">DSM 17933</strain>
    </source>
</reference>
<dbReference type="SUPFAM" id="SSF161098">
    <property type="entry name" value="MetI-like"/>
    <property type="match status" value="1"/>
</dbReference>
<dbReference type="Gene3D" id="1.10.3720.10">
    <property type="entry name" value="MetI-like"/>
    <property type="match status" value="1"/>
</dbReference>
<evidence type="ECO:0000256" key="3">
    <source>
        <dbReference type="ARBA" id="ARBA00022475"/>
    </source>
</evidence>
<feature type="domain" description="ABC transmembrane type-1" evidence="8">
    <location>
        <begin position="142"/>
        <end position="357"/>
    </location>
</feature>
<organism evidence="9 10">
    <name type="scientific">Pedobacter terrae</name>
    <dbReference type="NCBI Taxonomy" id="405671"/>
    <lineage>
        <taxon>Bacteria</taxon>
        <taxon>Pseudomonadati</taxon>
        <taxon>Bacteroidota</taxon>
        <taxon>Sphingobacteriia</taxon>
        <taxon>Sphingobacteriales</taxon>
        <taxon>Sphingobacteriaceae</taxon>
        <taxon>Pedobacter</taxon>
    </lineage>
</organism>
<evidence type="ECO:0000256" key="7">
    <source>
        <dbReference type="RuleBase" id="RU363032"/>
    </source>
</evidence>
<accession>A0A1G7Z1W8</accession>
<comment type="similarity">
    <text evidence="7">Belongs to the binding-protein-dependent transport system permease family.</text>
</comment>
<dbReference type="PANTHER" id="PTHR43163:SF6">
    <property type="entry name" value="DIPEPTIDE TRANSPORT SYSTEM PERMEASE PROTEIN DPPB-RELATED"/>
    <property type="match status" value="1"/>
</dbReference>
<dbReference type="GO" id="GO:0055085">
    <property type="term" value="P:transmembrane transport"/>
    <property type="evidence" value="ECO:0007669"/>
    <property type="project" value="InterPro"/>
</dbReference>
<dbReference type="PANTHER" id="PTHR43163">
    <property type="entry name" value="DIPEPTIDE TRANSPORT SYSTEM PERMEASE PROTEIN DPPB-RELATED"/>
    <property type="match status" value="1"/>
</dbReference>
<keyword evidence="3" id="KW-1003">Cell membrane</keyword>
<proteinExistence type="inferred from homology"/>
<feature type="transmembrane region" description="Helical" evidence="7">
    <location>
        <begin position="182"/>
        <end position="206"/>
    </location>
</feature>